<keyword evidence="4" id="KW-0255">Endonuclease</keyword>
<protein>
    <submittedName>
        <fullName evidence="10">Reverse transcriptase-rnase h-integrase</fullName>
    </submittedName>
</protein>
<gene>
    <name evidence="10" type="ORF">Moror_11807</name>
</gene>
<evidence type="ECO:0000259" key="9">
    <source>
        <dbReference type="Pfam" id="PF17921"/>
    </source>
</evidence>
<dbReference type="InterPro" id="IPR050951">
    <property type="entry name" value="Retrovirus_Pol_polyprotein"/>
</dbReference>
<dbReference type="Proteomes" id="UP000017559">
    <property type="component" value="Unassembled WGS sequence"/>
</dbReference>
<feature type="compositionally biased region" description="Low complexity" evidence="7">
    <location>
        <begin position="363"/>
        <end position="380"/>
    </location>
</feature>
<organism evidence="10 11">
    <name type="scientific">Moniliophthora roreri (strain MCA 2997)</name>
    <name type="common">Cocoa frosty pod rot fungus</name>
    <name type="synonym">Crinipellis roreri</name>
    <dbReference type="NCBI Taxonomy" id="1381753"/>
    <lineage>
        <taxon>Eukaryota</taxon>
        <taxon>Fungi</taxon>
        <taxon>Dikarya</taxon>
        <taxon>Basidiomycota</taxon>
        <taxon>Agaricomycotina</taxon>
        <taxon>Agaricomycetes</taxon>
        <taxon>Agaricomycetidae</taxon>
        <taxon>Agaricales</taxon>
        <taxon>Marasmiineae</taxon>
        <taxon>Marasmiaceae</taxon>
        <taxon>Moniliophthora</taxon>
    </lineage>
</organism>
<keyword evidence="1" id="KW-0808">Transferase</keyword>
<evidence type="ECO:0000256" key="1">
    <source>
        <dbReference type="ARBA" id="ARBA00022679"/>
    </source>
</evidence>
<evidence type="ECO:0000256" key="7">
    <source>
        <dbReference type="SAM" id="MobiDB-lite"/>
    </source>
</evidence>
<dbReference type="PANTHER" id="PTHR37984:SF5">
    <property type="entry name" value="PROTEIN NYNRIN-LIKE"/>
    <property type="match status" value="1"/>
</dbReference>
<evidence type="ECO:0000256" key="4">
    <source>
        <dbReference type="ARBA" id="ARBA00022759"/>
    </source>
</evidence>
<dbReference type="GO" id="GO:0004519">
    <property type="term" value="F:endonuclease activity"/>
    <property type="evidence" value="ECO:0007669"/>
    <property type="project" value="UniProtKB-KW"/>
</dbReference>
<dbReference type="FunFam" id="3.10.20.370:FF:000001">
    <property type="entry name" value="Retrovirus-related Pol polyprotein from transposon 17.6-like protein"/>
    <property type="match status" value="1"/>
</dbReference>
<dbReference type="InterPro" id="IPR041373">
    <property type="entry name" value="RT_RNaseH"/>
</dbReference>
<reference evidence="10 11" key="1">
    <citation type="journal article" date="2014" name="BMC Genomics">
        <title>Genome and secretome analysis of the hemibiotrophic fungal pathogen, Moniliophthora roreri, which causes frosty pod rot disease of cacao: mechanisms of the biotrophic and necrotrophic phases.</title>
        <authorList>
            <person name="Meinhardt L.W."/>
            <person name="Costa G.G.L."/>
            <person name="Thomazella D.P.T."/>
            <person name="Teixeira P.J.P.L."/>
            <person name="Carazzolle M.F."/>
            <person name="Schuster S.C."/>
            <person name="Carlson J.E."/>
            <person name="Guiltinan M.J."/>
            <person name="Mieczkowski P."/>
            <person name="Farmer A."/>
            <person name="Ramaraj T."/>
            <person name="Crozier J."/>
            <person name="Davis R.E."/>
            <person name="Shao J."/>
            <person name="Melnick R.L."/>
            <person name="Pereira G.A.G."/>
            <person name="Bailey B.A."/>
        </authorList>
    </citation>
    <scope>NUCLEOTIDE SEQUENCE [LARGE SCALE GENOMIC DNA]</scope>
    <source>
        <strain evidence="10 11">MCA 2997</strain>
    </source>
</reference>
<accession>V2WQY5</accession>
<dbReference type="Gene3D" id="3.10.20.370">
    <property type="match status" value="1"/>
</dbReference>
<keyword evidence="11" id="KW-1185">Reference proteome</keyword>
<keyword evidence="6 10" id="KW-0695">RNA-directed DNA polymerase</keyword>
<sequence>MLDVSKPFIIEADASKWATGAVLKQKGTDREWHPCGYLSKSLSPMERNYEIYDRELLTIYRALMEWRHYLMGGKFKVVVLSDHKNLTYFRTAQKLNRRQARWSLFLSEFDLGLVHVPGKAMTQADALSWRSNEQDDIDTDNEDIIVLPERLFIKGIDLGMKKDIEERLGPDDFHKSALEQLLHQGVPPIKSALSDWKIEGELLFFQDRVYVPNDADLRRRIVQSIHETPGVGHPGQWNTVEQVQRDFRWPGMAKFIRSFVDGCLLHLFNTGQYDDQIRNATDQHNRLEPCVKSMFFLRSQRKLFERIVESCSLEIANQVMYACNYQLGLEGPITIPERCLNTLIPSPSVSSTISEDEPTGMDTPVPTSTTLPSSATRTSPEFPDTLVYPDPTPTPDIKPKVESIDSLARSQSEPPVTDNPGNLQTPEASVPPECGTPPEEYIWF</sequence>
<dbReference type="KEGG" id="mrr:Moror_11807"/>
<feature type="region of interest" description="Disordered" evidence="7">
    <location>
        <begin position="349"/>
        <end position="444"/>
    </location>
</feature>
<dbReference type="HOGENOM" id="CLU_616897_0_0_1"/>
<keyword evidence="3" id="KW-0540">Nuclease</keyword>
<dbReference type="Pfam" id="PF17921">
    <property type="entry name" value="Integrase_H2C2"/>
    <property type="match status" value="1"/>
</dbReference>
<name>V2WQY5_MONRO</name>
<evidence type="ECO:0000256" key="2">
    <source>
        <dbReference type="ARBA" id="ARBA00022695"/>
    </source>
</evidence>
<evidence type="ECO:0000256" key="3">
    <source>
        <dbReference type="ARBA" id="ARBA00022722"/>
    </source>
</evidence>
<dbReference type="Gene3D" id="1.10.340.70">
    <property type="match status" value="1"/>
</dbReference>
<proteinExistence type="predicted"/>
<comment type="caution">
    <text evidence="10">The sequence shown here is derived from an EMBL/GenBank/DDBJ whole genome shotgun (WGS) entry which is preliminary data.</text>
</comment>
<evidence type="ECO:0000313" key="11">
    <source>
        <dbReference type="Proteomes" id="UP000017559"/>
    </source>
</evidence>
<dbReference type="GO" id="GO:0016787">
    <property type="term" value="F:hydrolase activity"/>
    <property type="evidence" value="ECO:0007669"/>
    <property type="project" value="UniProtKB-KW"/>
</dbReference>
<keyword evidence="2" id="KW-0548">Nucleotidyltransferase</keyword>
<dbReference type="CDD" id="cd09274">
    <property type="entry name" value="RNase_HI_RT_Ty3"/>
    <property type="match status" value="1"/>
</dbReference>
<dbReference type="GO" id="GO:0003964">
    <property type="term" value="F:RNA-directed DNA polymerase activity"/>
    <property type="evidence" value="ECO:0007669"/>
    <property type="project" value="UniProtKB-KW"/>
</dbReference>
<keyword evidence="5" id="KW-0378">Hydrolase</keyword>
<evidence type="ECO:0000256" key="6">
    <source>
        <dbReference type="ARBA" id="ARBA00022918"/>
    </source>
</evidence>
<evidence type="ECO:0000256" key="5">
    <source>
        <dbReference type="ARBA" id="ARBA00022801"/>
    </source>
</evidence>
<dbReference type="OrthoDB" id="2194722at2759"/>
<dbReference type="InterPro" id="IPR041588">
    <property type="entry name" value="Integrase_H2C2"/>
</dbReference>
<feature type="compositionally biased region" description="Polar residues" evidence="7">
    <location>
        <begin position="408"/>
        <end position="427"/>
    </location>
</feature>
<feature type="domain" description="Reverse transcriptase RNase H-like" evidence="8">
    <location>
        <begin position="3"/>
        <end position="109"/>
    </location>
</feature>
<dbReference type="PANTHER" id="PTHR37984">
    <property type="entry name" value="PROTEIN CBG26694"/>
    <property type="match status" value="1"/>
</dbReference>
<dbReference type="SUPFAM" id="SSF56672">
    <property type="entry name" value="DNA/RNA polymerases"/>
    <property type="match status" value="1"/>
</dbReference>
<dbReference type="Pfam" id="PF17917">
    <property type="entry name" value="RT_RNaseH"/>
    <property type="match status" value="1"/>
</dbReference>
<dbReference type="AlphaFoldDB" id="V2WQY5"/>
<evidence type="ECO:0000313" key="10">
    <source>
        <dbReference type="EMBL" id="ESK82961.1"/>
    </source>
</evidence>
<feature type="domain" description="Integrase zinc-binding" evidence="9">
    <location>
        <begin position="214"/>
        <end position="264"/>
    </location>
</feature>
<evidence type="ECO:0000259" key="8">
    <source>
        <dbReference type="Pfam" id="PF17917"/>
    </source>
</evidence>
<dbReference type="EMBL" id="AWSO01001725">
    <property type="protein sequence ID" value="ESK82961.1"/>
    <property type="molecule type" value="Genomic_DNA"/>
</dbReference>
<dbReference type="InterPro" id="IPR043502">
    <property type="entry name" value="DNA/RNA_pol_sf"/>
</dbReference>